<evidence type="ECO:0000256" key="7">
    <source>
        <dbReference type="SAM" id="MobiDB-lite"/>
    </source>
</evidence>
<feature type="region of interest" description="Disordered" evidence="7">
    <location>
        <begin position="241"/>
        <end position="375"/>
    </location>
</feature>
<evidence type="ECO:0000313" key="10">
    <source>
        <dbReference type="EMBL" id="CAD9490893.1"/>
    </source>
</evidence>
<feature type="compositionally biased region" description="Polar residues" evidence="7">
    <location>
        <begin position="344"/>
        <end position="373"/>
    </location>
</feature>
<dbReference type="Gene3D" id="1.10.10.60">
    <property type="entry name" value="Homeodomain-like"/>
    <property type="match status" value="3"/>
</dbReference>
<dbReference type="PANTHER" id="PTHR45614">
    <property type="entry name" value="MYB PROTEIN-RELATED"/>
    <property type="match status" value="1"/>
</dbReference>
<protein>
    <submittedName>
        <fullName evidence="10">Uncharacterized protein</fullName>
    </submittedName>
</protein>
<organism evidence="10">
    <name type="scientific">Octactis speculum</name>
    <dbReference type="NCBI Taxonomy" id="3111310"/>
    <lineage>
        <taxon>Eukaryota</taxon>
        <taxon>Sar</taxon>
        <taxon>Stramenopiles</taxon>
        <taxon>Ochrophyta</taxon>
        <taxon>Dictyochophyceae</taxon>
        <taxon>Dictyochales</taxon>
        <taxon>Dictyochaceae</taxon>
        <taxon>Octactis</taxon>
    </lineage>
</organism>
<evidence type="ECO:0000256" key="3">
    <source>
        <dbReference type="ARBA" id="ARBA00023015"/>
    </source>
</evidence>
<keyword evidence="3" id="KW-0805">Transcription regulation</keyword>
<dbReference type="InterPro" id="IPR017930">
    <property type="entry name" value="Myb_dom"/>
</dbReference>
<evidence type="ECO:0000256" key="1">
    <source>
        <dbReference type="ARBA" id="ARBA00004123"/>
    </source>
</evidence>
<dbReference type="FunFam" id="1.10.10.60:FF:000016">
    <property type="entry name" value="Transcriptional activator Myb isoform A"/>
    <property type="match status" value="1"/>
</dbReference>
<feature type="compositionally biased region" description="Acidic residues" evidence="7">
    <location>
        <begin position="267"/>
        <end position="277"/>
    </location>
</feature>
<comment type="subcellular location">
    <subcellularLocation>
        <location evidence="1">Nucleus</location>
    </subcellularLocation>
</comment>
<dbReference type="SUPFAM" id="SSF46689">
    <property type="entry name" value="Homeodomain-like"/>
    <property type="match status" value="2"/>
</dbReference>
<dbReference type="GO" id="GO:0000981">
    <property type="term" value="F:DNA-binding transcription factor activity, RNA polymerase II-specific"/>
    <property type="evidence" value="ECO:0007669"/>
    <property type="project" value="TreeGrafter"/>
</dbReference>
<feature type="domain" description="Myb-like" evidence="8">
    <location>
        <begin position="188"/>
        <end position="238"/>
    </location>
</feature>
<dbReference type="PANTHER" id="PTHR45614:SF25">
    <property type="entry name" value="MYB PROTEIN"/>
    <property type="match status" value="1"/>
</dbReference>
<feature type="region of interest" description="Disordered" evidence="7">
    <location>
        <begin position="71"/>
        <end position="92"/>
    </location>
</feature>
<keyword evidence="5" id="KW-0804">Transcription</keyword>
<dbReference type="InterPro" id="IPR050560">
    <property type="entry name" value="MYB_TF"/>
</dbReference>
<evidence type="ECO:0000259" key="9">
    <source>
        <dbReference type="PROSITE" id="PS51294"/>
    </source>
</evidence>
<evidence type="ECO:0000259" key="8">
    <source>
        <dbReference type="PROSITE" id="PS50090"/>
    </source>
</evidence>
<dbReference type="PROSITE" id="PS51294">
    <property type="entry name" value="HTH_MYB"/>
    <property type="match status" value="3"/>
</dbReference>
<gene>
    <name evidence="10" type="ORF">DSPE1174_LOCUS31854</name>
</gene>
<dbReference type="Pfam" id="PF00249">
    <property type="entry name" value="Myb_DNA-binding"/>
    <property type="match status" value="1"/>
</dbReference>
<feature type="compositionally biased region" description="Basic and acidic residues" evidence="7">
    <location>
        <begin position="257"/>
        <end position="266"/>
    </location>
</feature>
<keyword evidence="6" id="KW-0539">Nucleus</keyword>
<dbReference type="CDD" id="cd00167">
    <property type="entry name" value="SANT"/>
    <property type="match status" value="3"/>
</dbReference>
<name>A0A7S2MM62_9STRA</name>
<evidence type="ECO:0000256" key="5">
    <source>
        <dbReference type="ARBA" id="ARBA00023163"/>
    </source>
</evidence>
<feature type="domain" description="Myb-like" evidence="8">
    <location>
        <begin position="136"/>
        <end position="187"/>
    </location>
</feature>
<evidence type="ECO:0000256" key="2">
    <source>
        <dbReference type="ARBA" id="ARBA00022737"/>
    </source>
</evidence>
<keyword evidence="2" id="KW-0677">Repeat</keyword>
<dbReference type="AlphaFoldDB" id="A0A7S2MM62"/>
<dbReference type="SMART" id="SM00717">
    <property type="entry name" value="SANT"/>
    <property type="match status" value="3"/>
</dbReference>
<dbReference type="InterPro" id="IPR009057">
    <property type="entry name" value="Homeodomain-like_sf"/>
</dbReference>
<dbReference type="PROSITE" id="PS50090">
    <property type="entry name" value="MYB_LIKE"/>
    <property type="match status" value="3"/>
</dbReference>
<dbReference type="Pfam" id="PF13921">
    <property type="entry name" value="Myb_DNA-bind_6"/>
    <property type="match status" value="1"/>
</dbReference>
<dbReference type="GO" id="GO:0005634">
    <property type="term" value="C:nucleus"/>
    <property type="evidence" value="ECO:0007669"/>
    <property type="project" value="UniProtKB-SubCell"/>
</dbReference>
<feature type="domain" description="HTH myb-type" evidence="9">
    <location>
        <begin position="136"/>
        <end position="191"/>
    </location>
</feature>
<feature type="domain" description="HTH myb-type" evidence="9">
    <location>
        <begin position="89"/>
        <end position="135"/>
    </location>
</feature>
<evidence type="ECO:0000256" key="6">
    <source>
        <dbReference type="ARBA" id="ARBA00023242"/>
    </source>
</evidence>
<feature type="compositionally biased region" description="Basic residues" evidence="7">
    <location>
        <begin position="326"/>
        <end position="341"/>
    </location>
</feature>
<keyword evidence="4" id="KW-0238">DNA-binding</keyword>
<feature type="domain" description="Myb-like" evidence="8">
    <location>
        <begin position="84"/>
        <end position="135"/>
    </location>
</feature>
<dbReference type="FunFam" id="1.10.10.60:FF:000010">
    <property type="entry name" value="Transcriptional activator Myb isoform A"/>
    <property type="match status" value="1"/>
</dbReference>
<proteinExistence type="predicted"/>
<feature type="domain" description="HTH myb-type" evidence="9">
    <location>
        <begin position="192"/>
        <end position="242"/>
    </location>
</feature>
<dbReference type="EMBL" id="HBGS01061089">
    <property type="protein sequence ID" value="CAD9490893.1"/>
    <property type="molecule type" value="Transcribed_RNA"/>
</dbReference>
<dbReference type="InterPro" id="IPR001005">
    <property type="entry name" value="SANT/Myb"/>
</dbReference>
<reference evidence="10" key="1">
    <citation type="submission" date="2021-01" db="EMBL/GenBank/DDBJ databases">
        <authorList>
            <person name="Corre E."/>
            <person name="Pelletier E."/>
            <person name="Niang G."/>
            <person name="Scheremetjew M."/>
            <person name="Finn R."/>
            <person name="Kale V."/>
            <person name="Holt S."/>
            <person name="Cochrane G."/>
            <person name="Meng A."/>
            <person name="Brown T."/>
            <person name="Cohen L."/>
        </authorList>
    </citation>
    <scope>NUCLEOTIDE SEQUENCE</scope>
    <source>
        <strain evidence="10">CCMP1381</strain>
    </source>
</reference>
<dbReference type="GO" id="GO:0000978">
    <property type="term" value="F:RNA polymerase II cis-regulatory region sequence-specific DNA binding"/>
    <property type="evidence" value="ECO:0007669"/>
    <property type="project" value="TreeGrafter"/>
</dbReference>
<accession>A0A7S2MM62</accession>
<sequence>MDLKQMLSSPGIQASLINTIFVPQESSTDAQHHTTPEKKKIVKSPCLEEKDATGSLTPHLEEFNHPIYIASSTNLDEDPTSESKRRPSKGNWTLHEDETLRNAVGTHEGKNWKRIAECLAGRTDVQCLHRWQKVLKPGIVKGPWTEEEDQKVITLVSKHGCKKWSFIAAQLEGRLGKQCRERWFNHLNPDIKKDAWTAEEDKIIVNAHGKLGNKWAEISRILPGRTDNAIKNRWNSTLQRVLLQGKNARTRRRPRRNRELGGKDSDQSDDFDTDDYNDSGGGGNSTDLRPCTPVSAKRRASSMMSPEGGKEINISKSLDLGSPSILRKRSGQGSARKKRRSSIGFLSSPISTDTHSDSTQGHLFTSTSLSSDNNHPEASVAMAMMSPERPPVSDNLGPIFSHREQGPLFKQAAELMRSEDVTTAA</sequence>
<evidence type="ECO:0000256" key="4">
    <source>
        <dbReference type="ARBA" id="ARBA00023125"/>
    </source>
</evidence>